<dbReference type="CDD" id="cd00167">
    <property type="entry name" value="SANT"/>
    <property type="match status" value="4"/>
</dbReference>
<organism evidence="4 5">
    <name type="scientific">Diversispora epigaea</name>
    <dbReference type="NCBI Taxonomy" id="1348612"/>
    <lineage>
        <taxon>Eukaryota</taxon>
        <taxon>Fungi</taxon>
        <taxon>Fungi incertae sedis</taxon>
        <taxon>Mucoromycota</taxon>
        <taxon>Glomeromycotina</taxon>
        <taxon>Glomeromycetes</taxon>
        <taxon>Diversisporales</taxon>
        <taxon>Diversisporaceae</taxon>
        <taxon>Diversispora</taxon>
    </lineage>
</organism>
<dbReference type="InterPro" id="IPR001005">
    <property type="entry name" value="SANT/Myb"/>
</dbReference>
<dbReference type="InterPro" id="IPR009057">
    <property type="entry name" value="Homeodomain-like_sf"/>
</dbReference>
<dbReference type="PANTHER" id="PTHR45614">
    <property type="entry name" value="MYB PROTEIN-RELATED"/>
    <property type="match status" value="1"/>
</dbReference>
<gene>
    <name evidence="4" type="ORF">Glove_562g32</name>
</gene>
<feature type="domain" description="HTH myb-type" evidence="3">
    <location>
        <begin position="86"/>
        <end position="142"/>
    </location>
</feature>
<dbReference type="Gene3D" id="1.10.10.60">
    <property type="entry name" value="Homeodomain-like"/>
    <property type="match status" value="7"/>
</dbReference>
<feature type="domain" description="Myb-like" evidence="1">
    <location>
        <begin position="86"/>
        <end position="138"/>
    </location>
</feature>
<evidence type="ECO:0000313" key="4">
    <source>
        <dbReference type="EMBL" id="RHZ48034.1"/>
    </source>
</evidence>
<dbReference type="GO" id="GO:0000978">
    <property type="term" value="F:RNA polymerase II cis-regulatory region sequence-specific DNA binding"/>
    <property type="evidence" value="ECO:0007669"/>
    <property type="project" value="TreeGrafter"/>
</dbReference>
<protein>
    <submittedName>
        <fullName evidence="4">Uncharacterized protein</fullName>
    </submittedName>
</protein>
<feature type="domain" description="Myb-like" evidence="1">
    <location>
        <begin position="323"/>
        <end position="368"/>
    </location>
</feature>
<evidence type="ECO:0000259" key="3">
    <source>
        <dbReference type="PROSITE" id="PS51294"/>
    </source>
</evidence>
<dbReference type="SMART" id="SM00717">
    <property type="entry name" value="SANT"/>
    <property type="match status" value="7"/>
</dbReference>
<dbReference type="PROSITE" id="PS50090">
    <property type="entry name" value="MYB_LIKE"/>
    <property type="match status" value="7"/>
</dbReference>
<feature type="domain" description="HTH myb-type" evidence="3">
    <location>
        <begin position="216"/>
        <end position="272"/>
    </location>
</feature>
<feature type="domain" description="SANT" evidence="2">
    <location>
        <begin position="425"/>
        <end position="472"/>
    </location>
</feature>
<evidence type="ECO:0000259" key="1">
    <source>
        <dbReference type="PROSITE" id="PS50090"/>
    </source>
</evidence>
<keyword evidence="5" id="KW-1185">Reference proteome</keyword>
<dbReference type="SUPFAM" id="SSF46689">
    <property type="entry name" value="Homeodomain-like"/>
    <property type="match status" value="5"/>
</dbReference>
<dbReference type="EMBL" id="PQFF01000477">
    <property type="protein sequence ID" value="RHZ48034.1"/>
    <property type="molecule type" value="Genomic_DNA"/>
</dbReference>
<feature type="domain" description="HTH myb-type" evidence="3">
    <location>
        <begin position="324"/>
        <end position="372"/>
    </location>
</feature>
<dbReference type="PROSITE" id="PS51293">
    <property type="entry name" value="SANT"/>
    <property type="match status" value="1"/>
</dbReference>
<dbReference type="GO" id="GO:0000981">
    <property type="term" value="F:DNA-binding transcription factor activity, RNA polymerase II-specific"/>
    <property type="evidence" value="ECO:0007669"/>
    <property type="project" value="TreeGrafter"/>
</dbReference>
<name>A0A397GDV5_9GLOM</name>
<dbReference type="AlphaFoldDB" id="A0A397GDV5"/>
<proteinExistence type="predicted"/>
<feature type="domain" description="HTH myb-type" evidence="3">
    <location>
        <begin position="149"/>
        <end position="205"/>
    </location>
</feature>
<dbReference type="Pfam" id="PF00249">
    <property type="entry name" value="Myb_DNA-binding"/>
    <property type="match status" value="7"/>
</dbReference>
<feature type="domain" description="Myb-like" evidence="1">
    <location>
        <begin position="223"/>
        <end position="268"/>
    </location>
</feature>
<evidence type="ECO:0000259" key="2">
    <source>
        <dbReference type="PROSITE" id="PS51293"/>
    </source>
</evidence>
<dbReference type="Proteomes" id="UP000266861">
    <property type="component" value="Unassembled WGS sequence"/>
</dbReference>
<sequence length="486" mass="58548">MYALRNKLSILRDINFYRIFLLYSNHTKIIKGPLSPIVSPIKNPTNQLHRHVATLNSIKDKSKISYNCDDNNDDDDENMEMEENNKNKIRSRNWSPVESELLHTAIAAHGKDWKLISENYFKNSRSPQVVCKKWSDIYRKNENITIDEKLIKRYTRWTREELRLLHEAVIKHGKDWDHISEKYFNFGRTSKVLARKWSLISSNKIDIWKEDEIEKKKPRTYCKWTLSETEMLENAVKLHGKDWKLISQKYFDNSRTPSVLCNKWGNISRDKTDYYNTWTKEEDRMLREMVEKLGSKWSQICQFFENRTPAQVCLRWYYMNRSKRGFWTDQENSKLLTLVEKYGHRWTYISEVMGRPTNGIHSHYQFLISKVWSKEEKKMLFEAIQKYGYDWDKIMKIFPDRSLIEIKSVHKWNPSTNPYVNLGSWSEEERNRMKQAFAIHGRKWKNVAKEVGTRTNVQCRYFYDYQVKKSNRIEKLKKKHSKVIKE</sequence>
<dbReference type="STRING" id="1348612.A0A397GDV5"/>
<evidence type="ECO:0000313" key="5">
    <source>
        <dbReference type="Proteomes" id="UP000266861"/>
    </source>
</evidence>
<dbReference type="GO" id="GO:0005634">
    <property type="term" value="C:nucleus"/>
    <property type="evidence" value="ECO:0007669"/>
    <property type="project" value="TreeGrafter"/>
</dbReference>
<feature type="domain" description="Myb-like" evidence="1">
    <location>
        <begin position="372"/>
        <end position="402"/>
    </location>
</feature>
<comment type="caution">
    <text evidence="4">The sequence shown here is derived from an EMBL/GenBank/DDBJ whole genome shotgun (WGS) entry which is preliminary data.</text>
</comment>
<dbReference type="PROSITE" id="PS51294">
    <property type="entry name" value="HTH_MYB"/>
    <property type="match status" value="6"/>
</dbReference>
<feature type="domain" description="Myb-like" evidence="1">
    <location>
        <begin position="276"/>
        <end position="320"/>
    </location>
</feature>
<dbReference type="InterPro" id="IPR017884">
    <property type="entry name" value="SANT_dom"/>
</dbReference>
<dbReference type="InterPro" id="IPR017930">
    <property type="entry name" value="Myb_dom"/>
</dbReference>
<feature type="domain" description="HTH myb-type" evidence="3">
    <location>
        <begin position="277"/>
        <end position="323"/>
    </location>
</feature>
<feature type="domain" description="Myb-like" evidence="1">
    <location>
        <begin position="156"/>
        <end position="197"/>
    </location>
</feature>
<accession>A0A397GDV5</accession>
<feature type="domain" description="HTH myb-type" evidence="3">
    <location>
        <begin position="417"/>
        <end position="470"/>
    </location>
</feature>
<feature type="domain" description="Myb-like" evidence="1">
    <location>
        <begin position="417"/>
        <end position="467"/>
    </location>
</feature>
<dbReference type="InterPro" id="IPR050560">
    <property type="entry name" value="MYB_TF"/>
</dbReference>
<dbReference type="OrthoDB" id="2143914at2759"/>
<reference evidence="4 5" key="1">
    <citation type="submission" date="2018-08" db="EMBL/GenBank/DDBJ databases">
        <title>Genome and evolution of the arbuscular mycorrhizal fungus Diversispora epigaea (formerly Glomus versiforme) and its bacterial endosymbionts.</title>
        <authorList>
            <person name="Sun X."/>
            <person name="Fei Z."/>
            <person name="Harrison M."/>
        </authorList>
    </citation>
    <scope>NUCLEOTIDE SEQUENCE [LARGE SCALE GENOMIC DNA]</scope>
    <source>
        <strain evidence="4 5">IT104</strain>
    </source>
</reference>